<sequence length="51" mass="5954">MLQGTIGMLSLQTKQIINKYATCPFYNQIRSRMNTQTMSSKQWPLKLLFSI</sequence>
<organism evidence="1">
    <name type="scientific">Lepeophtheirus salmonis</name>
    <name type="common">Salmon louse</name>
    <name type="synonym">Caligus salmonis</name>
    <dbReference type="NCBI Taxonomy" id="72036"/>
    <lineage>
        <taxon>Eukaryota</taxon>
        <taxon>Metazoa</taxon>
        <taxon>Ecdysozoa</taxon>
        <taxon>Arthropoda</taxon>
        <taxon>Crustacea</taxon>
        <taxon>Multicrustacea</taxon>
        <taxon>Hexanauplia</taxon>
        <taxon>Copepoda</taxon>
        <taxon>Siphonostomatoida</taxon>
        <taxon>Caligidae</taxon>
        <taxon>Lepeophtheirus</taxon>
    </lineage>
</organism>
<dbReference type="AlphaFoldDB" id="A0A0K2V4V5"/>
<proteinExistence type="predicted"/>
<accession>A0A0K2V4V5</accession>
<name>A0A0K2V4V5_LEPSM</name>
<protein>
    <submittedName>
        <fullName evidence="1">Uncharacterized protein</fullName>
    </submittedName>
</protein>
<evidence type="ECO:0000313" key="1">
    <source>
        <dbReference type="EMBL" id="CDW45172.1"/>
    </source>
</evidence>
<dbReference type="EMBL" id="HACA01027811">
    <property type="protein sequence ID" value="CDW45172.1"/>
    <property type="molecule type" value="Transcribed_RNA"/>
</dbReference>
<reference evidence="1" key="1">
    <citation type="submission" date="2014-05" db="EMBL/GenBank/DDBJ databases">
        <authorList>
            <person name="Chronopoulou M."/>
        </authorList>
    </citation>
    <scope>NUCLEOTIDE SEQUENCE</scope>
    <source>
        <tissue evidence="1">Whole organism</tissue>
    </source>
</reference>